<sequence length="667" mass="78056">MNNNICNFTNVELPSEVRNILNLEPNFGIETRNNIKFLPTIIKDVEYSIASMELENCDTAEENIIKNNLRSKIVNIISNFCKKKKECNTKQRIINKNLIFTRQFLKDRQDIIVARSDKGNNTVVMWKDEYEDTMYDMLNDENTYQRTSIDPTNKFQRLGNNIVKKLKKKHLIGEPQEKRLTSRYTVAPRIYGLRKTHKTACKLRPVVSCINSPSYKLAHFLHELLVPLVDTYQFNIRNSFEFVDFSKTVVLENNYVLISLDVVSLFTNVKLSLVVEIINETWNSISHLIRVPKEILIELIEFCYKSSYFVFRDQIYLQTEGSSMGNPASPAIANIVMNYVIEKIVNSLTFDIPFIKLYVDDTIAAIPSSEVDNILNLFNGFNDDIQFTLEVEKDNRISFLDILIERRDGRLITDWFIKPISSGRLLNYESNHPRSQKVGMITGLLDRMIRLSNEEHWEKNYKIINNLLLKNGYFRSFVDAILRKFKNEAKNRLSNNVKATNTITYCRFPFVSGLSYDINRCFIGTNVRLAFYNLLKVNSVYTKLKDKLKKEERCNVVYKIPCVCGRCYIGQTKQFIESRIKQHKNDCKNVNFAKENKTALASHHFERQHNFKFENTKIVDNEPNWLKRNISEMIFIKVNNTVNKRTDTNNLSIIYNDILNEYKLKNK</sequence>
<dbReference type="PANTHER" id="PTHR21301">
    <property type="entry name" value="REVERSE TRANSCRIPTASE"/>
    <property type="match status" value="1"/>
</dbReference>
<evidence type="ECO:0000259" key="1">
    <source>
        <dbReference type="PROSITE" id="PS50878"/>
    </source>
</evidence>
<dbReference type="SUPFAM" id="SSF56672">
    <property type="entry name" value="DNA/RNA polymerases"/>
    <property type="match status" value="1"/>
</dbReference>
<dbReference type="Proteomes" id="UP001153954">
    <property type="component" value="Unassembled WGS sequence"/>
</dbReference>
<dbReference type="Pfam" id="PF26215">
    <property type="entry name" value="HTH_animal"/>
    <property type="match status" value="1"/>
</dbReference>
<dbReference type="AlphaFoldDB" id="A0AAU9TX69"/>
<dbReference type="InterPro" id="IPR043502">
    <property type="entry name" value="DNA/RNA_pol_sf"/>
</dbReference>
<evidence type="ECO:0000313" key="3">
    <source>
        <dbReference type="Proteomes" id="UP001153954"/>
    </source>
</evidence>
<dbReference type="Pfam" id="PF00078">
    <property type="entry name" value="RVT_1"/>
    <property type="match status" value="1"/>
</dbReference>
<dbReference type="PROSITE" id="PS50878">
    <property type="entry name" value="RT_POL"/>
    <property type="match status" value="1"/>
</dbReference>
<protein>
    <recommendedName>
        <fullName evidence="1">Reverse transcriptase domain-containing protein</fullName>
    </recommendedName>
</protein>
<dbReference type="EMBL" id="CAKOGL010000011">
    <property type="protein sequence ID" value="CAH2091675.1"/>
    <property type="molecule type" value="Genomic_DNA"/>
</dbReference>
<reference evidence="2" key="1">
    <citation type="submission" date="2022-03" db="EMBL/GenBank/DDBJ databases">
        <authorList>
            <person name="Tunstrom K."/>
        </authorList>
    </citation>
    <scope>NUCLEOTIDE SEQUENCE</scope>
</reference>
<dbReference type="CDD" id="cd10442">
    <property type="entry name" value="GIY-YIG_PLEs"/>
    <property type="match status" value="1"/>
</dbReference>
<keyword evidence="3" id="KW-1185">Reference proteome</keyword>
<dbReference type="GO" id="GO:0071897">
    <property type="term" value="P:DNA biosynthetic process"/>
    <property type="evidence" value="ECO:0007669"/>
    <property type="project" value="UniProtKB-ARBA"/>
</dbReference>
<dbReference type="InterPro" id="IPR058912">
    <property type="entry name" value="HTH_animal"/>
</dbReference>
<organism evidence="2 3">
    <name type="scientific">Euphydryas editha</name>
    <name type="common">Edith's checkerspot</name>
    <dbReference type="NCBI Taxonomy" id="104508"/>
    <lineage>
        <taxon>Eukaryota</taxon>
        <taxon>Metazoa</taxon>
        <taxon>Ecdysozoa</taxon>
        <taxon>Arthropoda</taxon>
        <taxon>Hexapoda</taxon>
        <taxon>Insecta</taxon>
        <taxon>Pterygota</taxon>
        <taxon>Neoptera</taxon>
        <taxon>Endopterygota</taxon>
        <taxon>Lepidoptera</taxon>
        <taxon>Glossata</taxon>
        <taxon>Ditrysia</taxon>
        <taxon>Papilionoidea</taxon>
        <taxon>Nymphalidae</taxon>
        <taxon>Nymphalinae</taxon>
        <taxon>Euphydryas</taxon>
    </lineage>
</organism>
<gene>
    <name evidence="2" type="ORF">EEDITHA_LOCUS7519</name>
</gene>
<accession>A0AAU9TX69</accession>
<comment type="caution">
    <text evidence="2">The sequence shown here is derived from an EMBL/GenBank/DDBJ whole genome shotgun (WGS) entry which is preliminary data.</text>
</comment>
<feature type="domain" description="Reverse transcriptase" evidence="1">
    <location>
        <begin position="174"/>
        <end position="420"/>
    </location>
</feature>
<evidence type="ECO:0000313" key="2">
    <source>
        <dbReference type="EMBL" id="CAH2091675.1"/>
    </source>
</evidence>
<proteinExistence type="predicted"/>
<name>A0AAU9TX69_EUPED</name>
<dbReference type="PANTHER" id="PTHR21301:SF10">
    <property type="entry name" value="REVERSE TRANSCRIPTASE DOMAIN-CONTAINING PROTEIN"/>
    <property type="match status" value="1"/>
</dbReference>
<dbReference type="InterPro" id="IPR000477">
    <property type="entry name" value="RT_dom"/>
</dbReference>